<name>A0ABZ0GJH9_9GAMM</name>
<keyword evidence="2" id="KW-0732">Signal</keyword>
<dbReference type="EMBL" id="CP136600">
    <property type="protein sequence ID" value="WOH36012.1"/>
    <property type="molecule type" value="Genomic_DNA"/>
</dbReference>
<evidence type="ECO:0000256" key="1">
    <source>
        <dbReference type="SAM" id="MobiDB-lite"/>
    </source>
</evidence>
<keyword evidence="4" id="KW-1185">Reference proteome</keyword>
<dbReference type="Gene3D" id="2.60.40.3010">
    <property type="match status" value="1"/>
</dbReference>
<dbReference type="InterPro" id="IPR013783">
    <property type="entry name" value="Ig-like_fold"/>
</dbReference>
<feature type="chain" id="PRO_5045230371" evidence="2">
    <location>
        <begin position="27"/>
        <end position="1236"/>
    </location>
</feature>
<accession>A0ABZ0GJH9</accession>
<feature type="region of interest" description="Disordered" evidence="1">
    <location>
        <begin position="421"/>
        <end position="456"/>
    </location>
</feature>
<feature type="signal peptide" evidence="2">
    <location>
        <begin position="1"/>
        <end position="26"/>
    </location>
</feature>
<dbReference type="Gene3D" id="2.60.40.10">
    <property type="entry name" value="Immunoglobulins"/>
    <property type="match status" value="3"/>
</dbReference>
<proteinExistence type="predicted"/>
<dbReference type="Gene3D" id="2.60.120.260">
    <property type="entry name" value="Galactose-binding domain-like"/>
    <property type="match status" value="3"/>
</dbReference>
<sequence>MSILFKNKVASAVAATLLLSSAPLFAENLIPEGDLESWTGNNIAFDTGPTLANGTTQAWGRIGSGWCRFIDDTITSEKVGVTEHAPEGNTSNVAYCNHLRTDDSGGIYRSLENIELDKTYSVSGKGATRGALQWAIEYTKQGEDVVTVVDMDNVVVSDLAWVTIEDMFTVPVDADLTKEFRVFLHTQRSAAFPDAAINNTERSLMWVDDYEVVAQIESVEYFTDSDLESVTGFSSGNSTLGNGNGPLLSDGVTDAYIAEAAGFKSGWTRFINTDRTQSGPAGSEAIPAGNDSNVVFFANHNRNNDAAGLGRIVEGIQAGETYQLSGDAATKGSIRWGYSYVKTGEETRTPVALTNIVESDGAWVNVSDSFVAPADIDATKNFVVYIFTAPSTAYPLPLTDDVLSLERSLLWTDNYSLMGPPSLADSDGDGVPDSADPFPNDAAASVDTDLDGKPDEYNAECDETCQQASDLVIDDDDDGDSVLDVNDGYPLDNTQSIVIGFANQSGMTVEGEEFTIDASPSIPNNEAATYTWSQDSGLPVDLTPNGSSVTFTAPVGITQIEEIVISLTVEDTISTVSDTFAVTVTKAPSIATPAATVTGMLDSDGMVLAYGEKIQLDGSASTDSDDGILTYQWKVNGVPITFSDATAVNPTFYVPLVKADTPITIELTVTNYQRDYDGSYLLNENGDKIVSTSATVAVPATIKKTYPVVEYPLEYFPDGDLESVTGFATEGWAIGNKSFNDENSIFLSSVDEKGNPVPAYGRIGSGGFARFINETRTQLELGYDVRAPEGRTGVVALFNHSREDHNSGIYREVEGIVPGATYTLTGDGATIGTLQWAYAYTKVDEDTVTIVDLNTTAESALTWVTLTEDFVAPADIDVTQPFRVYMHTVGDASEVLKNTDEARLWIDNYSLQELPSGLDTDLDGVIDLNDGFPENAAIAADTDGDGLPDDYVKTCDQTCIDSSSVTLDNDDDNDGVLDVNDGHPKDSQQTIKIAMAQDATNVFETEEVTIDASASIPNAENATYAWTQESGIPVTLMVSEAGGSVMFTAPDDLAQEEVIELKLTIENGIASVSEIHTVTVTNAPSVITPNLKLSGMADVEGMTLLAGETITIDASATTDSEAGQLSYVWQAKGGVPIDFQENFANPASKIFTVPEINSDTPLTIEVTISNYQRDYDGSYILDEEGNKIEWISETVEVQATVIKTKQEKPDSGSFGFLTMFLLSGLTVVRRFSRNNK</sequence>
<reference evidence="3 4" key="1">
    <citation type="submission" date="2023-09" db="EMBL/GenBank/DDBJ databases">
        <authorList>
            <person name="Qi X."/>
        </authorList>
    </citation>
    <scope>NUCLEOTIDE SEQUENCE [LARGE SCALE GENOMIC DNA]</scope>
    <source>
        <strain evidence="3 4">S1-1</strain>
    </source>
</reference>
<protein>
    <submittedName>
        <fullName evidence="3">Uncharacterized protein</fullName>
    </submittedName>
</protein>
<evidence type="ECO:0000256" key="2">
    <source>
        <dbReference type="SAM" id="SignalP"/>
    </source>
</evidence>
<organism evidence="3 4">
    <name type="scientific">Thalassotalea fonticola</name>
    <dbReference type="NCBI Taxonomy" id="3065649"/>
    <lineage>
        <taxon>Bacteria</taxon>
        <taxon>Pseudomonadati</taxon>
        <taxon>Pseudomonadota</taxon>
        <taxon>Gammaproteobacteria</taxon>
        <taxon>Alteromonadales</taxon>
        <taxon>Colwelliaceae</taxon>
        <taxon>Thalassotalea</taxon>
    </lineage>
</organism>
<evidence type="ECO:0000313" key="3">
    <source>
        <dbReference type="EMBL" id="WOH36012.1"/>
    </source>
</evidence>
<gene>
    <name evidence="3" type="ORF">RI844_11580</name>
</gene>
<evidence type="ECO:0000313" key="4">
    <source>
        <dbReference type="Proteomes" id="UP001301442"/>
    </source>
</evidence>
<dbReference type="Proteomes" id="UP001301442">
    <property type="component" value="Chromosome"/>
</dbReference>
<dbReference type="RefSeq" id="WP_348394826.1">
    <property type="nucleotide sequence ID" value="NZ_CP136600.1"/>
</dbReference>